<evidence type="ECO:0000259" key="7">
    <source>
        <dbReference type="PROSITE" id="PS52029"/>
    </source>
</evidence>
<gene>
    <name evidence="8" type="ORF">MoryE10_10640</name>
</gene>
<accession>A0A8D4VM92</accession>
<dbReference type="KEGG" id="moz:MoryE10_10640"/>
<keyword evidence="2" id="KW-0808">Transferase</keyword>
<sequence length="339" mass="36803">MKLCPLPCKTSRYTSLLGLALALASSGAAAETFTMPAPNSDTIGEIAYTKALQEDTLLDVARRFSLGQDEIVLANAKVDRWYPREGTQVLLPKLFVLPDAQRNGVVLNVPEMRLYYFQPKKGTVESYPVSIGRMDWKTPRGMTRVVEKVTNPSWRPPETIKREHAADGDILPDVVPPGPNNPLGKFAMKLGIPGYLIHGTGVDKEYGIGMRVTHGCVRMYPEDIAQLFPVVPAGSPVQIVNQPVKVGWNGQDLYIEVHPPLEEDNLDYDQLLAQAMNLLQKKVEKHAVPEIDGQALKAALKDPTGVPVLISKPIAAQQSKGAGVLGTETPAAGEAISGQ</sequence>
<dbReference type="InterPro" id="IPR005490">
    <property type="entry name" value="LD_TPept_cat_dom"/>
</dbReference>
<keyword evidence="4" id="KW-0133">Cell shape</keyword>
<dbReference type="GO" id="GO:0071972">
    <property type="term" value="F:peptidoglycan L,D-transpeptidase activity"/>
    <property type="evidence" value="ECO:0007669"/>
    <property type="project" value="TreeGrafter"/>
</dbReference>
<dbReference type="Proteomes" id="UP000824988">
    <property type="component" value="Chromosome"/>
</dbReference>
<dbReference type="GO" id="GO:0016757">
    <property type="term" value="F:glycosyltransferase activity"/>
    <property type="evidence" value="ECO:0007669"/>
    <property type="project" value="UniProtKB-KW"/>
</dbReference>
<dbReference type="AlphaFoldDB" id="A0A8D4VM92"/>
<comment type="similarity">
    <text evidence="1">Belongs to the YkuD family.</text>
</comment>
<evidence type="ECO:0000313" key="9">
    <source>
        <dbReference type="Proteomes" id="UP000824988"/>
    </source>
</evidence>
<evidence type="ECO:0000256" key="1">
    <source>
        <dbReference type="ARBA" id="ARBA00005992"/>
    </source>
</evidence>
<keyword evidence="3" id="KW-0378">Hydrolase</keyword>
<feature type="region of interest" description="Disordered" evidence="5">
    <location>
        <begin position="317"/>
        <end position="339"/>
    </location>
</feature>
<dbReference type="Pfam" id="PF03734">
    <property type="entry name" value="YkuD"/>
    <property type="match status" value="1"/>
</dbReference>
<dbReference type="GO" id="GO:0018104">
    <property type="term" value="P:peptidoglycan-protein cross-linking"/>
    <property type="evidence" value="ECO:0007669"/>
    <property type="project" value="TreeGrafter"/>
</dbReference>
<feature type="chain" id="PRO_5034899508" description="L,D-TPase catalytic domain-containing protein" evidence="6">
    <location>
        <begin position="31"/>
        <end position="339"/>
    </location>
</feature>
<keyword evidence="9" id="KW-1185">Reference proteome</keyword>
<comment type="pathway">
    <text evidence="4">Cell wall biogenesis; peptidoglycan biosynthesis.</text>
</comment>
<protein>
    <recommendedName>
        <fullName evidence="7">L,D-TPase catalytic domain-containing protein</fullName>
    </recommendedName>
</protein>
<organism evidence="8 9">
    <name type="scientific">Methylogaea oryzae</name>
    <dbReference type="NCBI Taxonomy" id="1295382"/>
    <lineage>
        <taxon>Bacteria</taxon>
        <taxon>Pseudomonadati</taxon>
        <taxon>Pseudomonadota</taxon>
        <taxon>Gammaproteobacteria</taxon>
        <taxon>Methylococcales</taxon>
        <taxon>Methylococcaceae</taxon>
        <taxon>Methylogaea</taxon>
    </lineage>
</organism>
<keyword evidence="6" id="KW-0732">Signal</keyword>
<keyword evidence="4" id="KW-0573">Peptidoglycan synthesis</keyword>
<dbReference type="EMBL" id="AP019782">
    <property type="protein sequence ID" value="BBL70458.1"/>
    <property type="molecule type" value="Genomic_DNA"/>
</dbReference>
<evidence type="ECO:0000256" key="4">
    <source>
        <dbReference type="PROSITE-ProRule" id="PRU01373"/>
    </source>
</evidence>
<reference evidence="8" key="1">
    <citation type="submission" date="2019-06" db="EMBL/GenBank/DDBJ databases">
        <title>Complete genome sequence of Methylogaea oryzae strain JCM16910.</title>
        <authorList>
            <person name="Asakawa S."/>
        </authorList>
    </citation>
    <scope>NUCLEOTIDE SEQUENCE</scope>
    <source>
        <strain evidence="8">E10</strain>
    </source>
</reference>
<evidence type="ECO:0000256" key="5">
    <source>
        <dbReference type="SAM" id="MobiDB-lite"/>
    </source>
</evidence>
<dbReference type="CDD" id="cd16913">
    <property type="entry name" value="YkuD_like"/>
    <property type="match status" value="1"/>
</dbReference>
<dbReference type="RefSeq" id="WP_221048436.1">
    <property type="nucleotide sequence ID" value="NZ_AP019782.1"/>
</dbReference>
<feature type="active site" description="Proton donor/acceptor" evidence="4">
    <location>
        <position position="198"/>
    </location>
</feature>
<dbReference type="GO" id="GO:0005576">
    <property type="term" value="C:extracellular region"/>
    <property type="evidence" value="ECO:0007669"/>
    <property type="project" value="TreeGrafter"/>
</dbReference>
<keyword evidence="2" id="KW-0328">Glycosyltransferase</keyword>
<feature type="active site" description="Nucleophile" evidence="4">
    <location>
        <position position="216"/>
    </location>
</feature>
<keyword evidence="4" id="KW-0961">Cell wall biogenesis/degradation</keyword>
<feature type="domain" description="L,D-TPase catalytic" evidence="7">
    <location>
        <begin position="103"/>
        <end position="240"/>
    </location>
</feature>
<dbReference type="InterPro" id="IPR050979">
    <property type="entry name" value="LD-transpeptidase"/>
</dbReference>
<evidence type="ECO:0000256" key="3">
    <source>
        <dbReference type="ARBA" id="ARBA00022801"/>
    </source>
</evidence>
<dbReference type="PROSITE" id="PS52029">
    <property type="entry name" value="LD_TPASE"/>
    <property type="match status" value="1"/>
</dbReference>
<proteinExistence type="inferred from homology"/>
<dbReference type="GO" id="GO:0071555">
    <property type="term" value="P:cell wall organization"/>
    <property type="evidence" value="ECO:0007669"/>
    <property type="project" value="UniProtKB-UniRule"/>
</dbReference>
<evidence type="ECO:0000256" key="2">
    <source>
        <dbReference type="ARBA" id="ARBA00022676"/>
    </source>
</evidence>
<evidence type="ECO:0000256" key="6">
    <source>
        <dbReference type="SAM" id="SignalP"/>
    </source>
</evidence>
<dbReference type="GO" id="GO:0008360">
    <property type="term" value="P:regulation of cell shape"/>
    <property type="evidence" value="ECO:0007669"/>
    <property type="project" value="UniProtKB-UniRule"/>
</dbReference>
<dbReference type="PANTHER" id="PTHR30582:SF24">
    <property type="entry name" value="L,D-TRANSPEPTIDASE ERFK_SRFK-RELATED"/>
    <property type="match status" value="1"/>
</dbReference>
<feature type="signal peptide" evidence="6">
    <location>
        <begin position="1"/>
        <end position="30"/>
    </location>
</feature>
<evidence type="ECO:0000313" key="8">
    <source>
        <dbReference type="EMBL" id="BBL70458.1"/>
    </source>
</evidence>
<dbReference type="PANTHER" id="PTHR30582">
    <property type="entry name" value="L,D-TRANSPEPTIDASE"/>
    <property type="match status" value="1"/>
</dbReference>
<name>A0A8D4VM92_9GAMM</name>